<organism evidence="3 4">
    <name type="scientific">Pristionchus pacificus</name>
    <name type="common">Parasitic nematode worm</name>
    <dbReference type="NCBI Taxonomy" id="54126"/>
    <lineage>
        <taxon>Eukaryota</taxon>
        <taxon>Metazoa</taxon>
        <taxon>Ecdysozoa</taxon>
        <taxon>Nematoda</taxon>
        <taxon>Chromadorea</taxon>
        <taxon>Rhabditida</taxon>
        <taxon>Rhabditina</taxon>
        <taxon>Diplogasteromorpha</taxon>
        <taxon>Diplogasteroidea</taxon>
        <taxon>Neodiplogasteridae</taxon>
        <taxon>Pristionchus</taxon>
    </lineage>
</organism>
<gene>
    <name evidence="3" type="primary">WBGene00273407</name>
</gene>
<feature type="compositionally biased region" description="Acidic residues" evidence="1">
    <location>
        <begin position="87"/>
        <end position="116"/>
    </location>
</feature>
<evidence type="ECO:0000256" key="2">
    <source>
        <dbReference type="SAM" id="SignalP"/>
    </source>
</evidence>
<dbReference type="EnsemblMetazoa" id="PPA35038.1">
    <property type="protein sequence ID" value="PPA35038.1"/>
    <property type="gene ID" value="WBGene00273407"/>
</dbReference>
<keyword evidence="2" id="KW-0732">Signal</keyword>
<reference evidence="4" key="1">
    <citation type="journal article" date="2008" name="Nat. Genet.">
        <title>The Pristionchus pacificus genome provides a unique perspective on nematode lifestyle and parasitism.</title>
        <authorList>
            <person name="Dieterich C."/>
            <person name="Clifton S.W."/>
            <person name="Schuster L.N."/>
            <person name="Chinwalla A."/>
            <person name="Delehaunty K."/>
            <person name="Dinkelacker I."/>
            <person name="Fulton L."/>
            <person name="Fulton R."/>
            <person name="Godfrey J."/>
            <person name="Minx P."/>
            <person name="Mitreva M."/>
            <person name="Roeseler W."/>
            <person name="Tian H."/>
            <person name="Witte H."/>
            <person name="Yang S.P."/>
            <person name="Wilson R.K."/>
            <person name="Sommer R.J."/>
        </authorList>
    </citation>
    <scope>NUCLEOTIDE SEQUENCE [LARGE SCALE GENOMIC DNA]</scope>
    <source>
        <strain evidence="4">PS312</strain>
    </source>
</reference>
<feature type="signal peptide" evidence="2">
    <location>
        <begin position="1"/>
        <end position="20"/>
    </location>
</feature>
<feature type="chain" id="PRO_5043747234" evidence="2">
    <location>
        <begin position="21"/>
        <end position="136"/>
    </location>
</feature>
<protein>
    <submittedName>
        <fullName evidence="3">Uncharacterized protein</fullName>
    </submittedName>
</protein>
<sequence>MVAPFILLLCFFLAMESTHMRVMEIRQKGVNISEDVNLAENAVEILEDMIETNTNPEVRNYLHRCEHEKSETIINRKRKHAPKENSEIVEEREEWSEEESEEESSVDEEEYSEEEDSVRYSEESQETASTSKEDNV</sequence>
<dbReference type="Proteomes" id="UP000005239">
    <property type="component" value="Unassembled WGS sequence"/>
</dbReference>
<evidence type="ECO:0000256" key="1">
    <source>
        <dbReference type="SAM" id="MobiDB-lite"/>
    </source>
</evidence>
<proteinExistence type="predicted"/>
<evidence type="ECO:0000313" key="4">
    <source>
        <dbReference type="Proteomes" id="UP000005239"/>
    </source>
</evidence>
<feature type="region of interest" description="Disordered" evidence="1">
    <location>
        <begin position="73"/>
        <end position="136"/>
    </location>
</feature>
<dbReference type="AlphaFoldDB" id="A0A2A6C5P0"/>
<evidence type="ECO:0000313" key="3">
    <source>
        <dbReference type="EnsemblMetazoa" id="PPA35038.1"/>
    </source>
</evidence>
<accession>A0A8R1YPQ5</accession>
<name>A0A2A6C5P0_PRIPA</name>
<accession>A0A2A6C5P0</accession>
<keyword evidence="4" id="KW-1185">Reference proteome</keyword>
<reference evidence="3" key="2">
    <citation type="submission" date="2022-06" db="UniProtKB">
        <authorList>
            <consortium name="EnsemblMetazoa"/>
        </authorList>
    </citation>
    <scope>IDENTIFICATION</scope>
    <source>
        <strain evidence="3">PS312</strain>
    </source>
</reference>